<organism evidence="7 8">
    <name type="scientific">Jatropha curcas</name>
    <name type="common">Barbados nut</name>
    <dbReference type="NCBI Taxonomy" id="180498"/>
    <lineage>
        <taxon>Eukaryota</taxon>
        <taxon>Viridiplantae</taxon>
        <taxon>Streptophyta</taxon>
        <taxon>Embryophyta</taxon>
        <taxon>Tracheophyta</taxon>
        <taxon>Spermatophyta</taxon>
        <taxon>Magnoliopsida</taxon>
        <taxon>eudicotyledons</taxon>
        <taxon>Gunneridae</taxon>
        <taxon>Pentapetalae</taxon>
        <taxon>rosids</taxon>
        <taxon>fabids</taxon>
        <taxon>Malpighiales</taxon>
        <taxon>Euphorbiaceae</taxon>
        <taxon>Crotonoideae</taxon>
        <taxon>Jatropheae</taxon>
        <taxon>Jatropha</taxon>
    </lineage>
</organism>
<dbReference type="CDD" id="cd09218">
    <property type="entry name" value="TLP-PA"/>
    <property type="match status" value="1"/>
</dbReference>
<dbReference type="PRINTS" id="PR00347">
    <property type="entry name" value="THAUMATIN"/>
</dbReference>
<dbReference type="SMART" id="SM00205">
    <property type="entry name" value="THN"/>
    <property type="match status" value="1"/>
</dbReference>
<evidence type="ECO:0000256" key="5">
    <source>
        <dbReference type="PIRSR" id="PIRSR002703-1"/>
    </source>
</evidence>
<reference evidence="7 8" key="1">
    <citation type="journal article" date="2014" name="PLoS ONE">
        <title>Global Analysis of Gene Expression Profiles in Physic Nut (Jatropha curcas L.) Seedlings Exposed to Salt Stress.</title>
        <authorList>
            <person name="Zhang L."/>
            <person name="Zhang C."/>
            <person name="Wu P."/>
            <person name="Chen Y."/>
            <person name="Li M."/>
            <person name="Jiang H."/>
            <person name="Wu G."/>
        </authorList>
    </citation>
    <scope>NUCLEOTIDE SEQUENCE [LARGE SCALE GENOMIC DNA]</scope>
    <source>
        <strain evidence="8">cv. GZQX0401</strain>
        <tissue evidence="7">Young leaves</tissue>
    </source>
</reference>
<evidence type="ECO:0000256" key="6">
    <source>
        <dbReference type="SAM" id="SignalP"/>
    </source>
</evidence>
<protein>
    <recommendedName>
        <fullName evidence="9">Thaumatin-like protein</fullName>
    </recommendedName>
</protein>
<dbReference type="OrthoDB" id="430315at2759"/>
<feature type="disulfide bond" evidence="5">
    <location>
        <begin position="181"/>
        <end position="190"/>
    </location>
</feature>
<evidence type="ECO:0000256" key="1">
    <source>
        <dbReference type="ARBA" id="ARBA00004613"/>
    </source>
</evidence>
<feature type="disulfide bond" evidence="5">
    <location>
        <begin position="77"/>
        <end position="87"/>
    </location>
</feature>
<sequence>MAIEAIFGISFIVLFFSSSQATTFTITNNCPYTIWPANLAGSGPQLSSTGFELASKASLTLTALPPWSGRFWARTGCTTDPSCKFNCAKANCGTGQVQCNGVAGSPPASLVEFSIAPNNGRDFYDVSLVDGFNLPISVTPQGSVGAGECKSTGCPVNLNPHCPPELAVTGVGGVIACKSACVAFNQPQYCCTGEFGTPEKCLPTKYSLIFKQQCPQAYSYAYDDKTSTFTCSGGANYLITFCP</sequence>
<feature type="signal peptide" evidence="6">
    <location>
        <begin position="1"/>
        <end position="21"/>
    </location>
</feature>
<dbReference type="InterPro" id="IPR001938">
    <property type="entry name" value="Thaumatin"/>
</dbReference>
<comment type="similarity">
    <text evidence="2">Belongs to the thaumatin family.</text>
</comment>
<feature type="disulfide bond" evidence="5">
    <location>
        <begin position="162"/>
        <end position="177"/>
    </location>
</feature>
<evidence type="ECO:0000256" key="3">
    <source>
        <dbReference type="ARBA" id="ARBA00022525"/>
    </source>
</evidence>
<name>A0A067KLF3_JATCU</name>
<feature type="disulfide bond" evidence="5">
    <location>
        <begin position="92"/>
        <end position="99"/>
    </location>
</feature>
<dbReference type="InterPro" id="IPR037176">
    <property type="entry name" value="Osmotin/thaumatin-like_sf"/>
</dbReference>
<proteinExistence type="inferred from homology"/>
<keyword evidence="4 5" id="KW-1015">Disulfide bond</keyword>
<dbReference type="Gene3D" id="2.60.110.10">
    <property type="entry name" value="Thaumatin"/>
    <property type="match status" value="1"/>
</dbReference>
<dbReference type="Proteomes" id="UP000027138">
    <property type="component" value="Unassembled WGS sequence"/>
</dbReference>
<feature type="disulfide bond" evidence="5">
    <location>
        <begin position="154"/>
        <end position="214"/>
    </location>
</feature>
<keyword evidence="6" id="KW-0732">Signal</keyword>
<evidence type="ECO:0000313" key="8">
    <source>
        <dbReference type="Proteomes" id="UP000027138"/>
    </source>
</evidence>
<feature type="chain" id="PRO_5001639693" description="Thaumatin-like protein" evidence="6">
    <location>
        <begin position="22"/>
        <end position="243"/>
    </location>
</feature>
<evidence type="ECO:0000313" key="7">
    <source>
        <dbReference type="EMBL" id="KDP36967.1"/>
    </source>
</evidence>
<feature type="disulfide bond" evidence="5">
    <location>
        <begin position="149"/>
        <end position="231"/>
    </location>
</feature>
<evidence type="ECO:0008006" key="9">
    <source>
        <dbReference type="Google" id="ProtNLM"/>
    </source>
</evidence>
<dbReference type="GO" id="GO:0005576">
    <property type="term" value="C:extracellular region"/>
    <property type="evidence" value="ECO:0007669"/>
    <property type="project" value="UniProtKB-SubCell"/>
</dbReference>
<keyword evidence="3" id="KW-0964">Secreted</keyword>
<feature type="disulfide bond" evidence="5">
    <location>
        <begin position="30"/>
        <end position="242"/>
    </location>
</feature>
<dbReference type="Pfam" id="PF00314">
    <property type="entry name" value="Thaumatin"/>
    <property type="match status" value="1"/>
</dbReference>
<keyword evidence="8" id="KW-1185">Reference proteome</keyword>
<gene>
    <name evidence="7" type="ORF">JCGZ_08559</name>
</gene>
<evidence type="ECO:0000256" key="2">
    <source>
        <dbReference type="ARBA" id="ARBA00010607"/>
    </source>
</evidence>
<dbReference type="SUPFAM" id="SSF49870">
    <property type="entry name" value="Osmotin, thaumatin-like protein"/>
    <property type="match status" value="1"/>
</dbReference>
<evidence type="ECO:0000256" key="4">
    <source>
        <dbReference type="ARBA" id="ARBA00023157"/>
    </source>
</evidence>
<dbReference type="AlphaFoldDB" id="A0A067KLF3"/>
<comment type="subcellular location">
    <subcellularLocation>
        <location evidence="1">Secreted</location>
    </subcellularLocation>
</comment>
<accession>A0A067KLF3</accession>
<feature type="disulfide bond" evidence="5">
    <location>
        <begin position="191"/>
        <end position="201"/>
    </location>
</feature>
<dbReference type="PANTHER" id="PTHR31048">
    <property type="entry name" value="OS03G0233200 PROTEIN"/>
    <property type="match status" value="1"/>
</dbReference>
<dbReference type="PIRSF" id="PIRSF002703">
    <property type="entry name" value="Thaumatin"/>
    <property type="match status" value="1"/>
</dbReference>
<dbReference type="PROSITE" id="PS51367">
    <property type="entry name" value="THAUMATIN_2"/>
    <property type="match status" value="1"/>
</dbReference>
<dbReference type="EMBL" id="KK914417">
    <property type="protein sequence ID" value="KDP36967.1"/>
    <property type="molecule type" value="Genomic_DNA"/>
</dbReference>
<dbReference type="FunFam" id="2.60.110.10:FF:000002">
    <property type="entry name" value="Thaumatin-like protein 1a"/>
    <property type="match status" value="1"/>
</dbReference>